<feature type="compositionally biased region" description="Polar residues" evidence="1">
    <location>
        <begin position="296"/>
        <end position="313"/>
    </location>
</feature>
<keyword evidence="2" id="KW-0812">Transmembrane</keyword>
<accession>A0A9P4QJN3</accession>
<dbReference type="OrthoDB" id="3546893at2759"/>
<evidence type="ECO:0000256" key="2">
    <source>
        <dbReference type="SAM" id="Phobius"/>
    </source>
</evidence>
<feature type="compositionally biased region" description="Basic and acidic residues" evidence="1">
    <location>
        <begin position="978"/>
        <end position="993"/>
    </location>
</feature>
<sequence length="1095" mass="119299">MASLGVREAAIFSGVGVAVMGLLIWLIVLLVRAVRRHKVLLADLEARGVAIAEAQAQNSKLGPARPRAVLRRNTILPFNDKAGWDTLQSRESINPPEPPSIPPHYAPPKPVSFGSKSSRLSWPFSARKGSGKAIHLRKIRLPILSTVIESPKPSPLIPILNGPLGSDPASPRKSHSRPSSDQSLLQHHPIFRKDWQDGQATDTSTETRVRPNRSRSVAEIPLATSNEDVPYLPRPSLHARSASICSQGSGNAPEAQLPPLPLEVARLKTQERRRSLLSRSPSRFSVSSRESAGSSILATQSSPSPHLNSTRVQKVSKRNWRNSLIVGPRPLRDTLSLHGRHQTSPGSIKSSAARFSSVTTTDQQSQRNRQSPTTTASSSIQSIKLKTAEAITLSKVASPSGSSFVVRDANSSRRQSGSSVTAYGSPQERRKAYSLPHDISGNLGGPSRQLSQASSTRSSNGNPFQWDPAPLSCGKPSALKGSPSARKNGHKRKNCVRISLDPIYLGPPSRSPSPAIHDIEEESPTSEKSSAIGLDFSSKRSLPRPPSVSVFAPDVKLNATSIRASLTPSSPTLSMANFDRGPKESSFSNSLQIGPIEPSSPFEVVIPDYSSDIQQPLLVEYDPDHPYYAYHTPASSPKDYFSSPFSMIPEESSVISNQTMEYERLQSNDSPPCSPKTLRPHPLLETHIPLTTSIQHSTIPEEPLSDTIDPAILSKSAFGTLNSSYEQKTNIFQTARNTRSIMPIPTSPSAANSLMEPLLEAAFPSSPPVYDSAPVSPMTMPNRSRTPEQFGPEVPLQSAQSSPTSIYSACPSPSSSPPCSPRPAHAQLPNPTPTPTINFSEMPSLPPSLTGPRINPPRPLRSSIQKLRRWNSDARKGGEQKDGKGERRYLKLGREDSIALPGEESWLDELEPSEVEELDEDKGRMLVGTVLDDWEEEATVLDIQDEHNTAIVKPSAPIVPPVETKGVENHAKPPQSSPKDRSSSIWEDGEKFWHSTPPHRNPTSPNKPKNRFQPLSSSPPPSRKRDFEVAKDITPASECTSEKSTVRRAMAQSRYRKRRSALGLGTPNVNRKICVEPPSGEGRLYDDNGFLLSDF</sequence>
<feature type="region of interest" description="Disordered" evidence="1">
    <location>
        <begin position="397"/>
        <end position="548"/>
    </location>
</feature>
<feature type="compositionally biased region" description="Basic and acidic residues" evidence="1">
    <location>
        <begin position="870"/>
        <end position="896"/>
    </location>
</feature>
<dbReference type="AlphaFoldDB" id="A0A9P4QJN3"/>
<feature type="compositionally biased region" description="Polar residues" evidence="1">
    <location>
        <begin position="342"/>
        <end position="381"/>
    </location>
</feature>
<dbReference type="Proteomes" id="UP000799444">
    <property type="component" value="Unassembled WGS sequence"/>
</dbReference>
<gene>
    <name evidence="3" type="ORF">EJ04DRAFT_505307</name>
</gene>
<proteinExistence type="predicted"/>
<feature type="region of interest" description="Disordered" evidence="1">
    <location>
        <begin position="152"/>
        <end position="234"/>
    </location>
</feature>
<feature type="transmembrane region" description="Helical" evidence="2">
    <location>
        <begin position="9"/>
        <end position="31"/>
    </location>
</feature>
<comment type="caution">
    <text evidence="3">The sequence shown here is derived from an EMBL/GenBank/DDBJ whole genome shotgun (WGS) entry which is preliminary data.</text>
</comment>
<evidence type="ECO:0000313" key="4">
    <source>
        <dbReference type="Proteomes" id="UP000799444"/>
    </source>
</evidence>
<keyword evidence="2" id="KW-1133">Transmembrane helix</keyword>
<keyword evidence="4" id="KW-1185">Reference proteome</keyword>
<feature type="region of interest" description="Disordered" evidence="1">
    <location>
        <begin position="945"/>
        <end position="1063"/>
    </location>
</feature>
<feature type="compositionally biased region" description="Low complexity" evidence="1">
    <location>
        <begin position="277"/>
        <end position="295"/>
    </location>
</feature>
<dbReference type="EMBL" id="ML996317">
    <property type="protein sequence ID" value="KAF2727704.1"/>
    <property type="molecule type" value="Genomic_DNA"/>
</dbReference>
<protein>
    <submittedName>
        <fullName evidence="3">Uncharacterized protein</fullName>
    </submittedName>
</protein>
<feature type="compositionally biased region" description="Polar residues" evidence="1">
    <location>
        <begin position="797"/>
        <end position="807"/>
    </location>
</feature>
<keyword evidence="2" id="KW-0472">Membrane</keyword>
<evidence type="ECO:0000256" key="1">
    <source>
        <dbReference type="SAM" id="MobiDB-lite"/>
    </source>
</evidence>
<organism evidence="3 4">
    <name type="scientific">Polyplosphaeria fusca</name>
    <dbReference type="NCBI Taxonomy" id="682080"/>
    <lineage>
        <taxon>Eukaryota</taxon>
        <taxon>Fungi</taxon>
        <taxon>Dikarya</taxon>
        <taxon>Ascomycota</taxon>
        <taxon>Pezizomycotina</taxon>
        <taxon>Dothideomycetes</taxon>
        <taxon>Pleosporomycetidae</taxon>
        <taxon>Pleosporales</taxon>
        <taxon>Tetraplosphaeriaceae</taxon>
        <taxon>Polyplosphaeria</taxon>
    </lineage>
</organism>
<reference evidence="3" key="1">
    <citation type="journal article" date="2020" name="Stud. Mycol.">
        <title>101 Dothideomycetes genomes: a test case for predicting lifestyles and emergence of pathogens.</title>
        <authorList>
            <person name="Haridas S."/>
            <person name="Albert R."/>
            <person name="Binder M."/>
            <person name="Bloem J."/>
            <person name="Labutti K."/>
            <person name="Salamov A."/>
            <person name="Andreopoulos B."/>
            <person name="Baker S."/>
            <person name="Barry K."/>
            <person name="Bills G."/>
            <person name="Bluhm B."/>
            <person name="Cannon C."/>
            <person name="Castanera R."/>
            <person name="Culley D."/>
            <person name="Daum C."/>
            <person name="Ezra D."/>
            <person name="Gonzalez J."/>
            <person name="Henrissat B."/>
            <person name="Kuo A."/>
            <person name="Liang C."/>
            <person name="Lipzen A."/>
            <person name="Lutzoni F."/>
            <person name="Magnuson J."/>
            <person name="Mondo S."/>
            <person name="Nolan M."/>
            <person name="Ohm R."/>
            <person name="Pangilinan J."/>
            <person name="Park H.-J."/>
            <person name="Ramirez L."/>
            <person name="Alfaro M."/>
            <person name="Sun H."/>
            <person name="Tritt A."/>
            <person name="Yoshinaga Y."/>
            <person name="Zwiers L.-H."/>
            <person name="Turgeon B."/>
            <person name="Goodwin S."/>
            <person name="Spatafora J."/>
            <person name="Crous P."/>
            <person name="Grigoriev I."/>
        </authorList>
    </citation>
    <scope>NUCLEOTIDE SEQUENCE</scope>
    <source>
        <strain evidence="3">CBS 125425</strain>
    </source>
</reference>
<feature type="region of interest" description="Disordered" evidence="1">
    <location>
        <begin position="770"/>
        <end position="896"/>
    </location>
</feature>
<feature type="compositionally biased region" description="Polar residues" evidence="1">
    <location>
        <begin position="448"/>
        <end position="463"/>
    </location>
</feature>
<feature type="region of interest" description="Disordered" evidence="1">
    <location>
        <begin position="272"/>
        <end position="381"/>
    </location>
</feature>
<name>A0A9P4QJN3_9PLEO</name>
<feature type="compositionally biased region" description="Polar residues" evidence="1">
    <location>
        <begin position="412"/>
        <end position="424"/>
    </location>
</feature>
<evidence type="ECO:0000313" key="3">
    <source>
        <dbReference type="EMBL" id="KAF2727704.1"/>
    </source>
</evidence>